<feature type="transmembrane region" description="Helical" evidence="1">
    <location>
        <begin position="93"/>
        <end position="116"/>
    </location>
</feature>
<reference evidence="2 3" key="1">
    <citation type="submission" date="2024-06" db="EMBL/GenBank/DDBJ databases">
        <title>Sorghum-associated microbial communities from plants grown in Nebraska, USA.</title>
        <authorList>
            <person name="Schachtman D."/>
        </authorList>
    </citation>
    <scope>NUCLEOTIDE SEQUENCE [LARGE SCALE GENOMIC DNA]</scope>
    <source>
        <strain evidence="2 3">3552</strain>
    </source>
</reference>
<dbReference type="RefSeq" id="WP_354229136.1">
    <property type="nucleotide sequence ID" value="NZ_JBEPSN010000004.1"/>
</dbReference>
<dbReference type="Proteomes" id="UP001549307">
    <property type="component" value="Unassembled WGS sequence"/>
</dbReference>
<protein>
    <submittedName>
        <fullName evidence="2">Uncharacterized protein</fullName>
    </submittedName>
</protein>
<keyword evidence="1" id="KW-0812">Transmembrane</keyword>
<evidence type="ECO:0000313" key="2">
    <source>
        <dbReference type="EMBL" id="MET4540267.1"/>
    </source>
</evidence>
<accession>A0ABV2P6T3</accession>
<proteinExistence type="predicted"/>
<evidence type="ECO:0000313" key="3">
    <source>
        <dbReference type="Proteomes" id="UP001549307"/>
    </source>
</evidence>
<keyword evidence="1" id="KW-1133">Transmembrane helix</keyword>
<evidence type="ECO:0000256" key="1">
    <source>
        <dbReference type="SAM" id="Phobius"/>
    </source>
</evidence>
<comment type="caution">
    <text evidence="2">The sequence shown here is derived from an EMBL/GenBank/DDBJ whole genome shotgun (WGS) entry which is preliminary data.</text>
</comment>
<name>A0ABV2P6T3_9MICC</name>
<dbReference type="EMBL" id="JBEPSN010000004">
    <property type="protein sequence ID" value="MET4540267.1"/>
    <property type="molecule type" value="Genomic_DNA"/>
</dbReference>
<gene>
    <name evidence="2" type="ORF">ABIE37_002048</name>
</gene>
<keyword evidence="1" id="KW-0472">Membrane</keyword>
<feature type="transmembrane region" description="Helical" evidence="1">
    <location>
        <begin position="122"/>
        <end position="143"/>
    </location>
</feature>
<dbReference type="GeneID" id="92752996"/>
<sequence length="152" mass="16381">MNPTHHPSFWPYDYRDRVVLGWKGLLVGVGVADVVFFLLPGVIKASQDPQHAAYQLSFLPILIVFGALPIGLVGLPTAMLLGKVLRGIRNQWIHAAAFIVAGALVGTLVGVTFTGWTIHTLAYMTLPAALGAGVGRLAVWKLVHINDHPSRT</sequence>
<keyword evidence="3" id="KW-1185">Reference proteome</keyword>
<feature type="transmembrane region" description="Helical" evidence="1">
    <location>
        <begin position="20"/>
        <end position="39"/>
    </location>
</feature>
<organism evidence="2 3">
    <name type="scientific">Arthrobacter bambusae</name>
    <dbReference type="NCBI Taxonomy" id="1338426"/>
    <lineage>
        <taxon>Bacteria</taxon>
        <taxon>Bacillati</taxon>
        <taxon>Actinomycetota</taxon>
        <taxon>Actinomycetes</taxon>
        <taxon>Micrococcales</taxon>
        <taxon>Micrococcaceae</taxon>
        <taxon>Arthrobacter</taxon>
    </lineage>
</organism>
<feature type="transmembrane region" description="Helical" evidence="1">
    <location>
        <begin position="59"/>
        <end position="81"/>
    </location>
</feature>